<dbReference type="Gene3D" id="2.10.110.10">
    <property type="entry name" value="Cysteine Rich Protein"/>
    <property type="match status" value="2"/>
</dbReference>
<dbReference type="GO" id="GO:0030018">
    <property type="term" value="C:Z disc"/>
    <property type="evidence" value="ECO:0007669"/>
    <property type="project" value="TreeGrafter"/>
</dbReference>
<dbReference type="GO" id="GO:0003712">
    <property type="term" value="F:transcription coregulator activity"/>
    <property type="evidence" value="ECO:0007669"/>
    <property type="project" value="TreeGrafter"/>
</dbReference>
<protein>
    <submittedName>
        <fullName evidence="9">LIM zinc-binding domain-containing protein</fullName>
    </submittedName>
</protein>
<dbReference type="CDD" id="cd08368">
    <property type="entry name" value="LIM"/>
    <property type="match status" value="2"/>
</dbReference>
<keyword evidence="8" id="KW-1185">Reference proteome</keyword>
<organism evidence="8 9">
    <name type="scientific">Parascaris equorum</name>
    <name type="common">Equine roundworm</name>
    <dbReference type="NCBI Taxonomy" id="6256"/>
    <lineage>
        <taxon>Eukaryota</taxon>
        <taxon>Metazoa</taxon>
        <taxon>Ecdysozoa</taxon>
        <taxon>Nematoda</taxon>
        <taxon>Chromadorea</taxon>
        <taxon>Rhabditida</taxon>
        <taxon>Spirurina</taxon>
        <taxon>Ascaridomorpha</taxon>
        <taxon>Ascaridoidea</taxon>
        <taxon>Ascarididae</taxon>
        <taxon>Parascaris</taxon>
    </lineage>
</organism>
<evidence type="ECO:0000259" key="7">
    <source>
        <dbReference type="PROSITE" id="PS50023"/>
    </source>
</evidence>
<dbReference type="GO" id="GO:0046872">
    <property type="term" value="F:metal ion binding"/>
    <property type="evidence" value="ECO:0007669"/>
    <property type="project" value="UniProtKB-KW"/>
</dbReference>
<dbReference type="AlphaFoldDB" id="A0A914RRT8"/>
<feature type="domain" description="LIM zinc-binding" evidence="7">
    <location>
        <begin position="127"/>
        <end position="186"/>
    </location>
</feature>
<dbReference type="InterPro" id="IPR001781">
    <property type="entry name" value="Znf_LIM"/>
</dbReference>
<evidence type="ECO:0000313" key="9">
    <source>
        <dbReference type="WBParaSite" id="PEQ_0000922001-mRNA-1"/>
    </source>
</evidence>
<keyword evidence="4 5" id="KW-0440">LIM domain</keyword>
<sequence length="285" mass="31756">MFQVSNEREENDGTVAVTKKQLLLTLNEEQENNYCLTVRRLAATNEFSTKTGAKWIIRCHGCKEPLSRLMAFRSQLLYTLGNVWHREHLRCIRCHCRVGPDGRDFRPCLKDETLPLCIDCHMEDNHPKCAGCQKTLRETCVKALDKQWHRCCLVCAKCQSPFPNLQFYIFNGKPYDTDCFYLTKYDSLLTSLSQTGNLGVDGGQPSLDQMFANMPTGNGLEPIVTTNKVNTQGPSAPIPDATLLVNTSKDMSVSTASSGTSIADTKAESSSSTISTQVQPTKTRT</sequence>
<proteinExistence type="predicted"/>
<evidence type="ECO:0000256" key="6">
    <source>
        <dbReference type="SAM" id="MobiDB-lite"/>
    </source>
</evidence>
<dbReference type="SMART" id="SM00132">
    <property type="entry name" value="LIM"/>
    <property type="match status" value="2"/>
</dbReference>
<evidence type="ECO:0000256" key="1">
    <source>
        <dbReference type="ARBA" id="ARBA00022723"/>
    </source>
</evidence>
<keyword evidence="3 5" id="KW-0862">Zinc</keyword>
<name>A0A914RRT8_PAREQ</name>
<reference evidence="9" key="1">
    <citation type="submission" date="2022-11" db="UniProtKB">
        <authorList>
            <consortium name="WormBaseParasite"/>
        </authorList>
    </citation>
    <scope>IDENTIFICATION</scope>
</reference>
<dbReference type="PROSITE" id="PS50023">
    <property type="entry name" value="LIM_DOMAIN_2"/>
    <property type="match status" value="1"/>
</dbReference>
<evidence type="ECO:0000256" key="3">
    <source>
        <dbReference type="ARBA" id="ARBA00022833"/>
    </source>
</evidence>
<dbReference type="PROSITE" id="PS00478">
    <property type="entry name" value="LIM_DOMAIN_1"/>
    <property type="match status" value="1"/>
</dbReference>
<dbReference type="WBParaSite" id="PEQ_0000922001-mRNA-1">
    <property type="protein sequence ID" value="PEQ_0000922001-mRNA-1"/>
    <property type="gene ID" value="PEQ_0000922001"/>
</dbReference>
<evidence type="ECO:0000256" key="2">
    <source>
        <dbReference type="ARBA" id="ARBA00022737"/>
    </source>
</evidence>
<dbReference type="PANTHER" id="PTHR24205">
    <property type="entry name" value="FOUR AND A HALF LIM DOMAINS PROTEIN"/>
    <property type="match status" value="1"/>
</dbReference>
<feature type="region of interest" description="Disordered" evidence="6">
    <location>
        <begin position="253"/>
        <end position="285"/>
    </location>
</feature>
<evidence type="ECO:0000256" key="5">
    <source>
        <dbReference type="PROSITE-ProRule" id="PRU00125"/>
    </source>
</evidence>
<dbReference type="SUPFAM" id="SSF57716">
    <property type="entry name" value="Glucocorticoid receptor-like (DNA-binding domain)"/>
    <property type="match status" value="1"/>
</dbReference>
<accession>A0A914RRT8</accession>
<evidence type="ECO:0000313" key="8">
    <source>
        <dbReference type="Proteomes" id="UP000887564"/>
    </source>
</evidence>
<dbReference type="PANTHER" id="PTHR24205:SF16">
    <property type="entry name" value="GH01042P-RELATED"/>
    <property type="match status" value="1"/>
</dbReference>
<keyword evidence="2" id="KW-0677">Repeat</keyword>
<dbReference type="GO" id="GO:0005634">
    <property type="term" value="C:nucleus"/>
    <property type="evidence" value="ECO:0007669"/>
    <property type="project" value="TreeGrafter"/>
</dbReference>
<dbReference type="Proteomes" id="UP000887564">
    <property type="component" value="Unplaced"/>
</dbReference>
<dbReference type="Pfam" id="PF00412">
    <property type="entry name" value="LIM"/>
    <property type="match status" value="2"/>
</dbReference>
<evidence type="ECO:0000256" key="4">
    <source>
        <dbReference type="ARBA" id="ARBA00023038"/>
    </source>
</evidence>
<keyword evidence="1 5" id="KW-0479">Metal-binding</keyword>